<dbReference type="Proteomes" id="UP001235744">
    <property type="component" value="Chromosome"/>
</dbReference>
<proteinExistence type="predicted"/>
<dbReference type="EMBL" id="CP120988">
    <property type="protein sequence ID" value="WLQ54734.1"/>
    <property type="molecule type" value="Genomic_DNA"/>
</dbReference>
<gene>
    <name evidence="2" type="ORF">P8A19_04450</name>
</gene>
<accession>A0ABY9IJY4</accession>
<evidence type="ECO:0000313" key="3">
    <source>
        <dbReference type="Proteomes" id="UP001235744"/>
    </source>
</evidence>
<organism evidence="2 3">
    <name type="scientific">Streptomyces poriferorum</name>
    <dbReference type="NCBI Taxonomy" id="2798799"/>
    <lineage>
        <taxon>Bacteria</taxon>
        <taxon>Bacillati</taxon>
        <taxon>Actinomycetota</taxon>
        <taxon>Actinomycetes</taxon>
        <taxon>Kitasatosporales</taxon>
        <taxon>Streptomycetaceae</taxon>
        <taxon>Streptomyces</taxon>
    </lineage>
</organism>
<feature type="compositionally biased region" description="Basic and acidic residues" evidence="1">
    <location>
        <begin position="44"/>
        <end position="63"/>
    </location>
</feature>
<reference evidence="2 3" key="1">
    <citation type="submission" date="2023-03" db="EMBL/GenBank/DDBJ databases">
        <title>Isolation and description of six Streptomyces strains from soil environments, able to metabolize different microbial glucans.</title>
        <authorList>
            <person name="Widen T."/>
            <person name="Larsbrink J."/>
        </authorList>
    </citation>
    <scope>NUCLEOTIDE SEQUENCE [LARGE SCALE GENOMIC DNA]</scope>
    <source>
        <strain evidence="2 3">Alt2</strain>
    </source>
</reference>
<feature type="region of interest" description="Disordered" evidence="1">
    <location>
        <begin position="42"/>
        <end position="63"/>
    </location>
</feature>
<dbReference type="RefSeq" id="WP_219572048.1">
    <property type="nucleotide sequence ID" value="NZ_CP120988.1"/>
</dbReference>
<sequence length="202" mass="22964">MTELSRQPAFVGETRRTFLALVEQTLLFLKSRANMTRTNLLGKTKKEEPPPFDYRRKPEKATDRKAVEADLQRDYHQWLQKGPLHSVVLVETEDDAMGRADVMVHFGSLRYLTEVKQNSTSNDRNYLESRYLTQATEYSNTNAPYSQLLVLDLTSKTSSQGNLRLDEASWTTTHRPHGATTDRAVVTGIVAGNRVTPSVYSR</sequence>
<name>A0ABY9IJY4_9ACTN</name>
<keyword evidence="3" id="KW-1185">Reference proteome</keyword>
<evidence type="ECO:0000313" key="2">
    <source>
        <dbReference type="EMBL" id="WLQ54734.1"/>
    </source>
</evidence>
<evidence type="ECO:0000256" key="1">
    <source>
        <dbReference type="SAM" id="MobiDB-lite"/>
    </source>
</evidence>
<protein>
    <submittedName>
        <fullName evidence="2">Uncharacterized protein</fullName>
    </submittedName>
</protein>